<sequence length="65" mass="7431">MAGKIFYRERHKIKDGAQTPRYRIIAVSEIDLKVYGNHLRKTELEQIAEASGAELVALKRGPKHQ</sequence>
<keyword evidence="2" id="KW-1185">Reference proteome</keyword>
<evidence type="ECO:0000313" key="1">
    <source>
        <dbReference type="EMBL" id="BDD87468.1"/>
    </source>
</evidence>
<protein>
    <submittedName>
        <fullName evidence="1">Uncharacterized protein</fullName>
    </submittedName>
</protein>
<proteinExistence type="predicted"/>
<reference evidence="1 2" key="1">
    <citation type="submission" date="2022-01" db="EMBL/GenBank/DDBJ databases">
        <title>Desulfofustis limnae sp. nov., a novel mesophilic sulfate-reducing bacterium isolated from marsh soil.</title>
        <authorList>
            <person name="Watanabe M."/>
            <person name="Takahashi A."/>
            <person name="Kojima H."/>
            <person name="Fukui M."/>
        </authorList>
    </citation>
    <scope>NUCLEOTIDE SEQUENCE [LARGE SCALE GENOMIC DNA]</scope>
    <source>
        <strain evidence="1 2">PPLL</strain>
    </source>
</reference>
<organism evidence="1 2">
    <name type="scientific">Desulfofustis limnaeus</name>
    <dbReference type="NCBI Taxonomy" id="2740163"/>
    <lineage>
        <taxon>Bacteria</taxon>
        <taxon>Pseudomonadati</taxon>
        <taxon>Thermodesulfobacteriota</taxon>
        <taxon>Desulfobulbia</taxon>
        <taxon>Desulfobulbales</taxon>
        <taxon>Desulfocapsaceae</taxon>
        <taxon>Desulfofustis</taxon>
    </lineage>
</organism>
<dbReference type="RefSeq" id="WP_284154493.1">
    <property type="nucleotide sequence ID" value="NZ_AP025516.1"/>
</dbReference>
<accession>A0ABM7W902</accession>
<name>A0ABM7W902_9BACT</name>
<dbReference type="EMBL" id="AP025516">
    <property type="protein sequence ID" value="BDD87468.1"/>
    <property type="molecule type" value="Genomic_DNA"/>
</dbReference>
<dbReference type="Proteomes" id="UP000830055">
    <property type="component" value="Chromosome"/>
</dbReference>
<evidence type="ECO:0000313" key="2">
    <source>
        <dbReference type="Proteomes" id="UP000830055"/>
    </source>
</evidence>
<gene>
    <name evidence="1" type="ORF">DPPLL_18330</name>
</gene>